<evidence type="ECO:0000313" key="4">
    <source>
        <dbReference type="Proteomes" id="UP000663828"/>
    </source>
</evidence>
<dbReference type="InterPro" id="IPR003599">
    <property type="entry name" value="Ig_sub"/>
</dbReference>
<name>A0A816GD89_ADIRI</name>
<gene>
    <name evidence="3" type="ORF">XAT740_LOCUS58989</name>
</gene>
<dbReference type="Pfam" id="PF07686">
    <property type="entry name" value="V-set"/>
    <property type="match status" value="1"/>
</dbReference>
<evidence type="ECO:0000256" key="1">
    <source>
        <dbReference type="SAM" id="SignalP"/>
    </source>
</evidence>
<feature type="domain" description="Ig-like" evidence="2">
    <location>
        <begin position="31"/>
        <end position="133"/>
    </location>
</feature>
<proteinExistence type="predicted"/>
<dbReference type="InterPro" id="IPR007110">
    <property type="entry name" value="Ig-like_dom"/>
</dbReference>
<dbReference type="InterPro" id="IPR013783">
    <property type="entry name" value="Ig-like_fold"/>
</dbReference>
<dbReference type="GO" id="GO:0050808">
    <property type="term" value="P:synapse organization"/>
    <property type="evidence" value="ECO:0007669"/>
    <property type="project" value="TreeGrafter"/>
</dbReference>
<dbReference type="InterPro" id="IPR036179">
    <property type="entry name" value="Ig-like_dom_sf"/>
</dbReference>
<evidence type="ECO:0000259" key="2">
    <source>
        <dbReference type="PROSITE" id="PS50835"/>
    </source>
</evidence>
<dbReference type="InterPro" id="IPR037448">
    <property type="entry name" value="Zig-8"/>
</dbReference>
<dbReference type="EMBL" id="CAJNOR010013326">
    <property type="protein sequence ID" value="CAF1672668.1"/>
    <property type="molecule type" value="Genomic_DNA"/>
</dbReference>
<dbReference type="SMART" id="SM00406">
    <property type="entry name" value="IGv"/>
    <property type="match status" value="1"/>
</dbReference>
<dbReference type="PROSITE" id="PS50835">
    <property type="entry name" value="IG_LIKE"/>
    <property type="match status" value="1"/>
</dbReference>
<organism evidence="3 4">
    <name type="scientific">Adineta ricciae</name>
    <name type="common">Rotifer</name>
    <dbReference type="NCBI Taxonomy" id="249248"/>
    <lineage>
        <taxon>Eukaryota</taxon>
        <taxon>Metazoa</taxon>
        <taxon>Spiralia</taxon>
        <taxon>Gnathifera</taxon>
        <taxon>Rotifera</taxon>
        <taxon>Eurotatoria</taxon>
        <taxon>Bdelloidea</taxon>
        <taxon>Adinetida</taxon>
        <taxon>Adinetidae</taxon>
        <taxon>Adineta</taxon>
    </lineage>
</organism>
<reference evidence="3" key="1">
    <citation type="submission" date="2021-02" db="EMBL/GenBank/DDBJ databases">
        <authorList>
            <person name="Nowell W R."/>
        </authorList>
    </citation>
    <scope>NUCLEOTIDE SEQUENCE</scope>
</reference>
<keyword evidence="4" id="KW-1185">Reference proteome</keyword>
<feature type="chain" id="PRO_5032275985" description="Ig-like domain-containing protein" evidence="1">
    <location>
        <begin position="19"/>
        <end position="149"/>
    </location>
</feature>
<comment type="caution">
    <text evidence="3">The sequence shown here is derived from an EMBL/GenBank/DDBJ whole genome shotgun (WGS) entry which is preliminary data.</text>
</comment>
<dbReference type="InterPro" id="IPR013106">
    <property type="entry name" value="Ig_V-set"/>
</dbReference>
<feature type="signal peptide" evidence="1">
    <location>
        <begin position="1"/>
        <end position="18"/>
    </location>
</feature>
<evidence type="ECO:0000313" key="3">
    <source>
        <dbReference type="EMBL" id="CAF1672668.1"/>
    </source>
</evidence>
<dbReference type="GO" id="GO:0032589">
    <property type="term" value="C:neuron projection membrane"/>
    <property type="evidence" value="ECO:0007669"/>
    <property type="project" value="TreeGrafter"/>
</dbReference>
<dbReference type="PANTHER" id="PTHR23279:SF36">
    <property type="entry name" value="DEFECTIVE PROBOSCIS EXTENSION RESPONSE 9, ISOFORM A"/>
    <property type="match status" value="1"/>
</dbReference>
<protein>
    <recommendedName>
        <fullName evidence="2">Ig-like domain-containing protein</fullName>
    </recommendedName>
</protein>
<dbReference type="AlphaFoldDB" id="A0A816GD89"/>
<accession>A0A816GD89</accession>
<dbReference type="Proteomes" id="UP000663828">
    <property type="component" value="Unassembled WGS sequence"/>
</dbReference>
<dbReference type="PANTHER" id="PTHR23279">
    <property type="entry name" value="DEFECTIVE PROBOSCIS EXTENSION RESPONSE DPR -RELATED"/>
    <property type="match status" value="1"/>
</dbReference>
<dbReference type="SMART" id="SM00409">
    <property type="entry name" value="IG"/>
    <property type="match status" value="1"/>
</dbReference>
<dbReference type="Gene3D" id="2.60.40.10">
    <property type="entry name" value="Immunoglobulins"/>
    <property type="match status" value="1"/>
</dbReference>
<sequence length="149" mass="16724">MLWTHLISFLSILQISSSQDTNGENRAIIRPLQSNVTVTSGQKARLTCVFDRVNHDLSISSTHQLIWIRQSHASYDADLILAHNQDSLISDDRLSIQRTDIDYSLVITNVNIADEGLYVCEVNTEPPQKATISLYVQGKNSLANASYYE</sequence>
<dbReference type="SUPFAM" id="SSF48726">
    <property type="entry name" value="Immunoglobulin"/>
    <property type="match status" value="1"/>
</dbReference>
<keyword evidence="1" id="KW-0732">Signal</keyword>